<dbReference type="SUPFAM" id="SSF51621">
    <property type="entry name" value="Phosphoenolpyruvate/pyruvate domain"/>
    <property type="match status" value="1"/>
</dbReference>
<comment type="cofactor">
    <cofactor evidence="1">
        <name>Mg(2+)</name>
        <dbReference type="ChEBI" id="CHEBI:18420"/>
    </cofactor>
</comment>
<proteinExistence type="predicted"/>
<comment type="caution">
    <text evidence="6">The sequence shown here is derived from an EMBL/GenBank/DDBJ whole genome shotgun (WGS) entry which is preliminary data.</text>
</comment>
<dbReference type="InterPro" id="IPR040442">
    <property type="entry name" value="Pyrv_kinase-like_dom_sf"/>
</dbReference>
<dbReference type="PIRSF" id="PIRSF015582">
    <property type="entry name" value="Cit_lyase_B"/>
    <property type="match status" value="1"/>
</dbReference>
<keyword evidence="2" id="KW-0479">Metal-binding</keyword>
<keyword evidence="7" id="KW-1185">Reference proteome</keyword>
<gene>
    <name evidence="6" type="ORF">RM717_16860</name>
</gene>
<feature type="region of interest" description="Disordered" evidence="4">
    <location>
        <begin position="284"/>
        <end position="315"/>
    </location>
</feature>
<evidence type="ECO:0000256" key="1">
    <source>
        <dbReference type="ARBA" id="ARBA00001946"/>
    </source>
</evidence>
<sequence>MKSYASLLYTPALLLASVARPGRVRADILVLDLEDSIHPARKAEARALLAQKDLDLTGAGLPALGLRVTTIATPDGLADLQALIEMDATIGGVPVDVVFIPKISGPGDVAIYRSLLSHTTNPPQICSFIETVDAVDNAVGIAAVSDGLCFGQADLTADLYAENAFYLDHARAQLCAAAAKYRIPAIDTNSFELHDLDVVAEQCRAARDAGFTGKAAIHPRQVDTIAETFTVSPEKIAEYRSVVEDYNSTPYGFAVEEDRVLAPPFVLRAQRMLQLHAPATATATATATAGNAGTPATAGTPRTPGTANTRTSNAK</sequence>
<dbReference type="InterPro" id="IPR011206">
    <property type="entry name" value="Citrate_lyase_beta/mcl1/mcl2"/>
</dbReference>
<protein>
    <submittedName>
        <fullName evidence="6">Aldolase/citrate lyase family protein</fullName>
    </submittedName>
</protein>
<keyword evidence="6" id="KW-0456">Lyase</keyword>
<evidence type="ECO:0000259" key="5">
    <source>
        <dbReference type="Pfam" id="PF03328"/>
    </source>
</evidence>
<dbReference type="EMBL" id="JAVRFG010000020">
    <property type="protein sequence ID" value="MDT0492182.1"/>
    <property type="molecule type" value="Genomic_DNA"/>
</dbReference>
<dbReference type="Proteomes" id="UP001180556">
    <property type="component" value="Unassembled WGS sequence"/>
</dbReference>
<dbReference type="PANTHER" id="PTHR32308">
    <property type="entry name" value="LYASE BETA SUBUNIT, PUTATIVE (AFU_ORTHOLOGUE AFUA_4G13030)-RELATED"/>
    <property type="match status" value="1"/>
</dbReference>
<dbReference type="RefSeq" id="WP_311600606.1">
    <property type="nucleotide sequence ID" value="NZ_JAVRFG010000020.1"/>
</dbReference>
<organism evidence="6 7">
    <name type="scientific">Streptomyces stephensoniae</name>
    <dbReference type="NCBI Taxonomy" id="3375367"/>
    <lineage>
        <taxon>Bacteria</taxon>
        <taxon>Bacillati</taxon>
        <taxon>Actinomycetota</taxon>
        <taxon>Actinomycetes</taxon>
        <taxon>Kitasatosporales</taxon>
        <taxon>Streptomycetaceae</taxon>
        <taxon>Streptomyces</taxon>
    </lineage>
</organism>
<dbReference type="Pfam" id="PF03328">
    <property type="entry name" value="HpcH_HpaI"/>
    <property type="match status" value="1"/>
</dbReference>
<feature type="domain" description="HpcH/HpaI aldolase/citrate lyase" evidence="5">
    <location>
        <begin position="8"/>
        <end position="219"/>
    </location>
</feature>
<dbReference type="InterPro" id="IPR005000">
    <property type="entry name" value="Aldolase/citrate-lyase_domain"/>
</dbReference>
<dbReference type="Gene3D" id="3.20.20.60">
    <property type="entry name" value="Phosphoenolpyruvate-binding domains"/>
    <property type="match status" value="1"/>
</dbReference>
<evidence type="ECO:0000313" key="7">
    <source>
        <dbReference type="Proteomes" id="UP001180556"/>
    </source>
</evidence>
<dbReference type="InterPro" id="IPR015813">
    <property type="entry name" value="Pyrv/PenolPyrv_kinase-like_dom"/>
</dbReference>
<reference evidence="7" key="1">
    <citation type="submission" date="2023-07" db="EMBL/GenBank/DDBJ databases">
        <title>30 novel species of actinomycetes from the DSMZ collection.</title>
        <authorList>
            <person name="Nouioui I."/>
        </authorList>
    </citation>
    <scope>NUCLEOTIDE SEQUENCE [LARGE SCALE GENOMIC DNA]</scope>
    <source>
        <strain evidence="7">DSM 40932</strain>
    </source>
</reference>
<evidence type="ECO:0000256" key="3">
    <source>
        <dbReference type="ARBA" id="ARBA00022842"/>
    </source>
</evidence>
<evidence type="ECO:0000256" key="2">
    <source>
        <dbReference type="ARBA" id="ARBA00022723"/>
    </source>
</evidence>
<evidence type="ECO:0000313" key="6">
    <source>
        <dbReference type="EMBL" id="MDT0492182.1"/>
    </source>
</evidence>
<dbReference type="PANTHER" id="PTHR32308:SF0">
    <property type="entry name" value="HPCH_HPAI ALDOLASE_CITRATE LYASE DOMAIN-CONTAINING PROTEIN"/>
    <property type="match status" value="1"/>
</dbReference>
<accession>A0ABU2W2V3</accession>
<keyword evidence="3" id="KW-0460">Magnesium</keyword>
<name>A0ABU2W2V3_9ACTN</name>
<dbReference type="GO" id="GO:0016829">
    <property type="term" value="F:lyase activity"/>
    <property type="evidence" value="ECO:0007669"/>
    <property type="project" value="UniProtKB-KW"/>
</dbReference>
<evidence type="ECO:0000256" key="4">
    <source>
        <dbReference type="SAM" id="MobiDB-lite"/>
    </source>
</evidence>